<dbReference type="Pfam" id="PF11009">
    <property type="entry name" value="BrxC"/>
    <property type="match status" value="1"/>
</dbReference>
<gene>
    <name evidence="1" type="ORF">CSA56_13110</name>
</gene>
<dbReference type="AlphaFoldDB" id="A0A2G6KBR4"/>
<comment type="caution">
    <text evidence="1">The sequence shown here is derived from an EMBL/GenBank/DDBJ whole genome shotgun (WGS) entry which is preliminary data.</text>
</comment>
<name>A0A2G6KBR4_9BACT</name>
<sequence length="105" mass="12173">MIVTLSPQYPASKSVERDFDAWYAQLADKEALHSVKVDVVNTPELSRHLADELQVRHESPQAIWLTKDLHIHWHASHRSMSNRAVNQQLDTVLERHRKLQSVRSS</sequence>
<reference evidence="1 2" key="1">
    <citation type="submission" date="2017-10" db="EMBL/GenBank/DDBJ databases">
        <title>Novel microbial diversity and functional potential in the marine mammal oral microbiome.</title>
        <authorList>
            <person name="Dudek N.K."/>
            <person name="Sun C.L."/>
            <person name="Burstein D."/>
            <person name="Kantor R.S."/>
            <person name="Aliaga Goltsman D.S."/>
            <person name="Bik E.M."/>
            <person name="Thomas B.C."/>
            <person name="Banfield J.F."/>
            <person name="Relman D.A."/>
        </authorList>
    </citation>
    <scope>NUCLEOTIDE SEQUENCE [LARGE SCALE GENOMIC DNA]</scope>
    <source>
        <strain evidence="1">DOLJORAL78_47_16</strain>
    </source>
</reference>
<evidence type="ECO:0000313" key="2">
    <source>
        <dbReference type="Proteomes" id="UP000230821"/>
    </source>
</evidence>
<protein>
    <submittedName>
        <fullName evidence="1">Uncharacterized protein</fullName>
    </submittedName>
</protein>
<dbReference type="Proteomes" id="UP000230821">
    <property type="component" value="Unassembled WGS sequence"/>
</dbReference>
<organism evidence="1 2">
    <name type="scientific">candidate division KSB3 bacterium</name>
    <dbReference type="NCBI Taxonomy" id="2044937"/>
    <lineage>
        <taxon>Bacteria</taxon>
        <taxon>candidate division KSB3</taxon>
    </lineage>
</organism>
<proteinExistence type="predicted"/>
<dbReference type="EMBL" id="PDSK01000103">
    <property type="protein sequence ID" value="PIE33118.1"/>
    <property type="molecule type" value="Genomic_DNA"/>
</dbReference>
<dbReference type="Gene3D" id="3.40.30.10">
    <property type="entry name" value="Glutaredoxin"/>
    <property type="match status" value="1"/>
</dbReference>
<dbReference type="InterPro" id="IPR022551">
    <property type="entry name" value="BrxC"/>
</dbReference>
<accession>A0A2G6KBR4</accession>
<evidence type="ECO:0000313" key="1">
    <source>
        <dbReference type="EMBL" id="PIE33118.1"/>
    </source>
</evidence>